<dbReference type="EMBL" id="QPMM01000010">
    <property type="protein sequence ID" value="RFS20697.1"/>
    <property type="molecule type" value="Genomic_DNA"/>
</dbReference>
<keyword evidence="2" id="KW-1185">Reference proteome</keyword>
<accession>A0A3E1Y712</accession>
<evidence type="ECO:0000313" key="1">
    <source>
        <dbReference type="EMBL" id="RFS20697.1"/>
    </source>
</evidence>
<sequence>MSYFHCGKFLLKTLFVMENYATPHFPTHILNYISSEEMIGIRAGKKHETFIEIWMVTIGERVFARSWRLSERSWFTTFMKIPLGDICCLGEIIPVTALIVGNQDTLLTAAINQAYNRKYNHGDDSYYVNQMIDPTRWERTIELRPRQLVYC</sequence>
<gene>
    <name evidence="1" type="ORF">DVR12_19255</name>
</gene>
<dbReference type="AlphaFoldDB" id="A0A3E1Y712"/>
<dbReference type="InterPro" id="IPR016888">
    <property type="entry name" value="UCP028498"/>
</dbReference>
<protein>
    <submittedName>
        <fullName evidence="1">DUF2255 family protein</fullName>
    </submittedName>
</protein>
<comment type="caution">
    <text evidence="1">The sequence shown here is derived from an EMBL/GenBank/DDBJ whole genome shotgun (WGS) entry which is preliminary data.</text>
</comment>
<reference evidence="1 2" key="1">
    <citation type="submission" date="2018-07" db="EMBL/GenBank/DDBJ databases">
        <title>Chitinophaga K2CV101002-2 sp. nov., isolated from a monsoon evergreen broad-leaved forest soil.</title>
        <authorList>
            <person name="Lv Y."/>
        </authorList>
    </citation>
    <scope>NUCLEOTIDE SEQUENCE [LARGE SCALE GENOMIC DNA]</scope>
    <source>
        <strain evidence="1 2">GDMCC 1.1288</strain>
    </source>
</reference>
<dbReference type="Proteomes" id="UP000260644">
    <property type="component" value="Unassembled WGS sequence"/>
</dbReference>
<proteinExistence type="predicted"/>
<name>A0A3E1Y712_9BACT</name>
<evidence type="ECO:0000313" key="2">
    <source>
        <dbReference type="Proteomes" id="UP000260644"/>
    </source>
</evidence>
<organism evidence="1 2">
    <name type="scientific">Chitinophaga silvatica</name>
    <dbReference type="NCBI Taxonomy" id="2282649"/>
    <lineage>
        <taxon>Bacteria</taxon>
        <taxon>Pseudomonadati</taxon>
        <taxon>Bacteroidota</taxon>
        <taxon>Chitinophagia</taxon>
        <taxon>Chitinophagales</taxon>
        <taxon>Chitinophagaceae</taxon>
        <taxon>Chitinophaga</taxon>
    </lineage>
</organism>
<dbReference type="Pfam" id="PF10012">
    <property type="entry name" value="DUF2255"/>
    <property type="match status" value="1"/>
</dbReference>